<name>A9P298_PICSI</name>
<dbReference type="CDD" id="cd22152">
    <property type="entry name" value="F-box_AtAFR-like"/>
    <property type="match status" value="1"/>
</dbReference>
<dbReference type="AlphaFoldDB" id="A9P298"/>
<dbReference type="PANTHER" id="PTHR46344:SF26">
    <property type="entry name" value="F-BOX DOMAIN-CONTAINING PROTEIN"/>
    <property type="match status" value="1"/>
</dbReference>
<organism evidence="4">
    <name type="scientific">Picea sitchensis</name>
    <name type="common">Sitka spruce</name>
    <name type="synonym">Pinus sitchensis</name>
    <dbReference type="NCBI Taxonomy" id="3332"/>
    <lineage>
        <taxon>Eukaryota</taxon>
        <taxon>Viridiplantae</taxon>
        <taxon>Streptophyta</taxon>
        <taxon>Embryophyta</taxon>
        <taxon>Tracheophyta</taxon>
        <taxon>Spermatophyta</taxon>
        <taxon>Pinopsida</taxon>
        <taxon>Pinidae</taxon>
        <taxon>Conifers I</taxon>
        <taxon>Pinales</taxon>
        <taxon>Pinaceae</taxon>
        <taxon>Picea</taxon>
    </lineage>
</organism>
<evidence type="ECO:0000313" key="4">
    <source>
        <dbReference type="EMBL" id="ABK27009.1"/>
    </source>
</evidence>
<accession>A9P298</accession>
<reference evidence="4" key="1">
    <citation type="journal article" date="2008" name="BMC Genomics">
        <title>A conifer genomics resource of 200,000 spruce (Picea spp.) ESTs and 6,464 high-quality, sequence-finished full-length cDNAs for Sitka spruce (Picea sitchensis).</title>
        <authorList>
            <person name="Ralph S.G."/>
            <person name="Chun H.J."/>
            <person name="Kolosova N."/>
            <person name="Cooper D."/>
            <person name="Oddy C."/>
            <person name="Ritland C.E."/>
            <person name="Kirkpatrick R."/>
            <person name="Moore R."/>
            <person name="Barber S."/>
            <person name="Holt R.A."/>
            <person name="Jones S.J."/>
            <person name="Marra M.A."/>
            <person name="Douglas C.J."/>
            <person name="Ritland K."/>
            <person name="Bohlmann J."/>
        </authorList>
    </citation>
    <scope>NUCLEOTIDE SEQUENCE</scope>
    <source>
        <tissue evidence="4">Green portion of the leader tissue</tissue>
    </source>
</reference>
<dbReference type="EMBL" id="EF087776">
    <property type="protein sequence ID" value="ABK27009.1"/>
    <property type="molecule type" value="mRNA"/>
</dbReference>
<feature type="domain" description="F-box" evidence="3">
    <location>
        <begin position="37"/>
        <end position="76"/>
    </location>
</feature>
<evidence type="ECO:0000256" key="2">
    <source>
        <dbReference type="ARBA" id="ARBA00022737"/>
    </source>
</evidence>
<dbReference type="InterPro" id="IPR001810">
    <property type="entry name" value="F-box_dom"/>
</dbReference>
<dbReference type="Pfam" id="PF01344">
    <property type="entry name" value="Kelch_1"/>
    <property type="match status" value="2"/>
</dbReference>
<dbReference type="PANTHER" id="PTHR46344">
    <property type="entry name" value="OS02G0202900 PROTEIN"/>
    <property type="match status" value="1"/>
</dbReference>
<dbReference type="InterPro" id="IPR036047">
    <property type="entry name" value="F-box-like_dom_sf"/>
</dbReference>
<proteinExistence type="evidence at transcript level"/>
<dbReference type="Pfam" id="PF00646">
    <property type="entry name" value="F-box"/>
    <property type="match status" value="1"/>
</dbReference>
<dbReference type="SUPFAM" id="SSF81383">
    <property type="entry name" value="F-box domain"/>
    <property type="match status" value="1"/>
</dbReference>
<protein>
    <recommendedName>
        <fullName evidence="3">F-box domain-containing protein</fullName>
    </recommendedName>
</protein>
<dbReference type="SMART" id="SM00612">
    <property type="entry name" value="Kelch"/>
    <property type="match status" value="2"/>
</dbReference>
<dbReference type="InterPro" id="IPR015915">
    <property type="entry name" value="Kelch-typ_b-propeller"/>
</dbReference>
<dbReference type="InterPro" id="IPR006652">
    <property type="entry name" value="Kelch_1"/>
</dbReference>
<dbReference type="OMA" id="CYFACEA"/>
<dbReference type="Gene3D" id="2.120.10.80">
    <property type="entry name" value="Kelch-type beta propeller"/>
    <property type="match status" value="1"/>
</dbReference>
<keyword evidence="2" id="KW-0677">Repeat</keyword>
<evidence type="ECO:0000256" key="1">
    <source>
        <dbReference type="ARBA" id="ARBA00022441"/>
    </source>
</evidence>
<keyword evidence="1" id="KW-0880">Kelch repeat</keyword>
<evidence type="ECO:0000259" key="3">
    <source>
        <dbReference type="SMART" id="SM00256"/>
    </source>
</evidence>
<dbReference type="SUPFAM" id="SSF117281">
    <property type="entry name" value="Kelch motif"/>
    <property type="match status" value="1"/>
</dbReference>
<sequence length="369" mass="41424">MESCKQPDLDNALHFEKTRGQYDSDFGDTDSELIPGLPHDIGILCLARVPRRDHQLLKCVSKKWRDFISSELYFYRQRLGIADGWIYAVCRDSSECVHCYVLDPARRKWKKLPGLPYACSKRFGMTCEVLGRKLYLLGGCGWTEDATNEVYCYDPLLNKWENVANMETARFHFVSGASDGCLYAIGGMGSNSEALTSWETYDSEANKWTSHEDLNILPDLGESLAFDSRIYIRHISTNVFPATYAAVYDTSNDVWSPVDNEMTMNWCGPAIVVGDDVYMLDQTAGIKLMMLDKENQSWVSVGRISTYLIKTPCRITAIGNTLFVIGRGLQTLMLDLDKVGRVKGTLMTTSIPGLDSVDDIIVSCKTIAI</sequence>
<dbReference type="SMART" id="SM00256">
    <property type="entry name" value="FBOX"/>
    <property type="match status" value="1"/>
</dbReference>